<keyword evidence="2" id="KW-1133">Transmembrane helix</keyword>
<organism evidence="3 4">
    <name type="scientific">Deinococcus aerius</name>
    <dbReference type="NCBI Taxonomy" id="200253"/>
    <lineage>
        <taxon>Bacteria</taxon>
        <taxon>Thermotogati</taxon>
        <taxon>Deinococcota</taxon>
        <taxon>Deinococci</taxon>
        <taxon>Deinococcales</taxon>
        <taxon>Deinococcaceae</taxon>
        <taxon>Deinococcus</taxon>
    </lineage>
</organism>
<sequence length="130" mass="13485">MALDPTFNAYAAAVSAASGIVAAGMHWTTVASSHAPPPPRRQLAAQLVRTAVVGLATCEVLRRLPVQLDLVPVLVIAAVVGSTLGPRGLWWLLLSALSLLKRAVPLLSSIPDPPAPDPPEPPPPKEAKDA</sequence>
<gene>
    <name evidence="3" type="ORF">DAERI_060094</name>
</gene>
<evidence type="ECO:0000313" key="3">
    <source>
        <dbReference type="EMBL" id="GBF05834.1"/>
    </source>
</evidence>
<evidence type="ECO:0000313" key="4">
    <source>
        <dbReference type="Proteomes" id="UP000236569"/>
    </source>
</evidence>
<feature type="compositionally biased region" description="Pro residues" evidence="1">
    <location>
        <begin position="111"/>
        <end position="122"/>
    </location>
</feature>
<accession>A0A2I9CV86</accession>
<comment type="caution">
    <text evidence="3">The sequence shown here is derived from an EMBL/GenBank/DDBJ whole genome shotgun (WGS) entry which is preliminary data.</text>
</comment>
<protein>
    <submittedName>
        <fullName evidence="3">Uncharacterized protein</fullName>
    </submittedName>
</protein>
<name>A0A2I9CV86_9DEIO</name>
<proteinExistence type="predicted"/>
<keyword evidence="2" id="KW-0472">Membrane</keyword>
<feature type="transmembrane region" description="Helical" evidence="2">
    <location>
        <begin position="7"/>
        <end position="27"/>
    </location>
</feature>
<dbReference type="AlphaFoldDB" id="A0A2I9CV86"/>
<keyword evidence="4" id="KW-1185">Reference proteome</keyword>
<keyword evidence="2" id="KW-0812">Transmembrane</keyword>
<feature type="transmembrane region" description="Helical" evidence="2">
    <location>
        <begin position="70"/>
        <end position="93"/>
    </location>
</feature>
<feature type="region of interest" description="Disordered" evidence="1">
    <location>
        <begin position="110"/>
        <end position="130"/>
    </location>
</feature>
<dbReference type="Proteomes" id="UP000236569">
    <property type="component" value="Unassembled WGS sequence"/>
</dbReference>
<dbReference type="RefSeq" id="WP_103129251.1">
    <property type="nucleotide sequence ID" value="NZ_BFAG01000006.1"/>
</dbReference>
<evidence type="ECO:0000256" key="2">
    <source>
        <dbReference type="SAM" id="Phobius"/>
    </source>
</evidence>
<reference evidence="4" key="1">
    <citation type="submission" date="2018-01" db="EMBL/GenBank/DDBJ databases">
        <title>Draft Genome Sequence of the Radioresistant Bacterium Deinococcus aerius TR0125, Isolated from the Higher Atmosphere above Japan.</title>
        <authorList>
            <person name="Satoh K."/>
            <person name="Arai H."/>
            <person name="Sanzen T."/>
            <person name="Kawaguchi Y."/>
            <person name="Hayashi H."/>
            <person name="Yokobori S."/>
            <person name="Yamagishi A."/>
            <person name="Oono Y."/>
            <person name="Narumi I."/>
        </authorList>
    </citation>
    <scope>NUCLEOTIDE SEQUENCE [LARGE SCALE GENOMIC DNA]</scope>
    <source>
        <strain evidence="4">TR0125</strain>
    </source>
</reference>
<dbReference type="EMBL" id="BFAG01000006">
    <property type="protein sequence ID" value="GBF05834.1"/>
    <property type="molecule type" value="Genomic_DNA"/>
</dbReference>
<evidence type="ECO:0000256" key="1">
    <source>
        <dbReference type="SAM" id="MobiDB-lite"/>
    </source>
</evidence>